<dbReference type="InterPro" id="IPR020889">
    <property type="entry name" value="LipoPS_assembly_LptD"/>
</dbReference>
<dbReference type="Pfam" id="PF03968">
    <property type="entry name" value="LptD_N"/>
    <property type="match status" value="1"/>
</dbReference>
<dbReference type="InterPro" id="IPR050218">
    <property type="entry name" value="LptD"/>
</dbReference>
<keyword evidence="1 4" id="KW-0732">Signal</keyword>
<dbReference type="Pfam" id="PF04453">
    <property type="entry name" value="LptD"/>
    <property type="match status" value="1"/>
</dbReference>
<comment type="similarity">
    <text evidence="4">Belongs to the LptD family.</text>
</comment>
<reference evidence="8" key="1">
    <citation type="journal article" date="2010" name="BMC Genomics">
        <title>A genomic perspective on the potential of Actinobacillus succinogenes for industrial succinate production.</title>
        <authorList>
            <person name="McKinlay J.B."/>
            <person name="Laivenieks M."/>
            <person name="Schindler B.D."/>
            <person name="McKinlay A.A."/>
            <person name="Siddaramappa S."/>
            <person name="Challacombe J.F."/>
            <person name="Lowry S.R."/>
            <person name="Clum A."/>
            <person name="Lapidus A.L."/>
            <person name="Burkhart K.B."/>
            <person name="Harkins V."/>
            <person name="Vieille C."/>
        </authorList>
    </citation>
    <scope>NUCLEOTIDE SEQUENCE [LARGE SCALE GENOMIC DNA]</scope>
    <source>
        <strain evidence="8">ATCC 55618 / DSM 22257 / CCUG 43843 / 130Z</strain>
    </source>
</reference>
<dbReference type="GO" id="GO:0043165">
    <property type="term" value="P:Gram-negative-bacterium-type cell outer membrane assembly"/>
    <property type="evidence" value="ECO:0007669"/>
    <property type="project" value="UniProtKB-UniRule"/>
</dbReference>
<dbReference type="Proteomes" id="UP000001114">
    <property type="component" value="Chromosome"/>
</dbReference>
<sequence precursor="true">MFNRLAMKHSSYSFISLAILTALYSGGAWANADNLHRRCLSGVPQFTGEPVSGDANEQPVYIEADSADIINPSRATYSGDVDIKQGNRHLQAPQVVVTQKGEGANALRHAYANGAFNYRDELILLKGENARINLNNNDADITNSDYQFVGRQGRGTAESSENRDDYRLLKNATFTSCLPDDNSWQIDASEIKQHIKEEYAEMWHARFKVGGVPVFYTPYLQLPIGDRRRSGLLIPSAGHSSRDGYWFAQPVYWNIAPNYDMTITPKYMSQRGWQWLGEFRYLNVLGEGKIFGEYLGDDRYDDYTGENRSRHLFYWKHDARLWDDWRLNIDYTKVSDKRYFSDFDSDYGNSTDGYATQSARLSYYQPNWNLTVSAKQFQIFDEVDIGPYKALPQIDFNYYKNGLANGWLDFKLFAQAVHFDNDSKSMPTAWRYHAEPSLNIPLANKYGSLNIETKLYATHYQQKAGTGVDADIQKSVNRTIPQVKVDLQTVLASNETFIKGYTQTLEPHVQYLYRPYRNQSNIGSKRYSDYLGLGYDSALLQQDYFSLFRDRRYSGLDRIASANQFTLGGTSRFYDENANERFNVSLGQIIYLNDSRIDENSNNSTTGRSSSWALESNWKINNQWNWRGSYQYDTRLDAVSLMNTSLEYNPERNNLIQLNYRYASKEYIDQNLTSGVNRYNQDIKQLGSTVAWEIADNWAVVGRYYHDIALNKAVEQYAGVRYNTCCWSAGVGVRRYLVRESDTRKYSDSKDTLYDNSVNFTVELRGLGPNDHHSGLVDMLDKGMLPYVKPFNL</sequence>
<feature type="chain" id="PRO_5009007073" description="LPS-assembly protein LptD" evidence="4">
    <location>
        <begin position="31"/>
        <end position="793"/>
    </location>
</feature>
<evidence type="ECO:0000256" key="3">
    <source>
        <dbReference type="ARBA" id="ARBA00023237"/>
    </source>
</evidence>
<dbReference type="AlphaFoldDB" id="A6VL67"/>
<name>A6VL67_ACTSZ</name>
<dbReference type="Gene3D" id="2.60.450.10">
    <property type="entry name" value="Lipopolysaccharide (LPS) transport protein A like domain"/>
    <property type="match status" value="1"/>
</dbReference>
<feature type="signal peptide" evidence="4">
    <location>
        <begin position="1"/>
        <end position="30"/>
    </location>
</feature>
<evidence type="ECO:0000259" key="5">
    <source>
        <dbReference type="Pfam" id="PF03968"/>
    </source>
</evidence>
<evidence type="ECO:0000313" key="7">
    <source>
        <dbReference type="EMBL" id="ABR73714.1"/>
    </source>
</evidence>
<keyword evidence="8" id="KW-1185">Reference proteome</keyword>
<dbReference type="eggNOG" id="COG1452">
    <property type="taxonomic scope" value="Bacteria"/>
</dbReference>
<evidence type="ECO:0000259" key="6">
    <source>
        <dbReference type="Pfam" id="PF04453"/>
    </source>
</evidence>
<dbReference type="HAMAP" id="MF_01411">
    <property type="entry name" value="LPS_assembly_LptD"/>
    <property type="match status" value="1"/>
</dbReference>
<comment type="subunit">
    <text evidence="4">Component of the lipopolysaccharide transport and assembly complex. Interacts with LptE and LptA.</text>
</comment>
<gene>
    <name evidence="4" type="primary">lptD</name>
    <name evidence="7" type="ordered locus">Asuc_0336</name>
</gene>
<feature type="domain" description="LptD C-terminal" evidence="6">
    <location>
        <begin position="309"/>
        <end position="698"/>
    </location>
</feature>
<dbReference type="PANTHER" id="PTHR30189:SF1">
    <property type="entry name" value="LPS-ASSEMBLY PROTEIN LPTD"/>
    <property type="match status" value="1"/>
</dbReference>
<comment type="caution">
    <text evidence="4">Lacks conserved residue(s) required for the propagation of feature annotation.</text>
</comment>
<keyword evidence="3 4" id="KW-0998">Cell outer membrane</keyword>
<dbReference type="NCBIfam" id="NF002997">
    <property type="entry name" value="PRK03761.1"/>
    <property type="match status" value="1"/>
</dbReference>
<evidence type="ECO:0000313" key="8">
    <source>
        <dbReference type="Proteomes" id="UP000001114"/>
    </source>
</evidence>
<feature type="domain" description="Organic solvent tolerance-like N-terminal" evidence="5">
    <location>
        <begin position="61"/>
        <end position="198"/>
    </location>
</feature>
<dbReference type="STRING" id="339671.Asuc_0336"/>
<dbReference type="KEGG" id="asu:Asuc_0336"/>
<organism evidence="7 8">
    <name type="scientific">Actinobacillus succinogenes (strain ATCC 55618 / DSM 22257 / CCUG 43843 / 130Z)</name>
    <dbReference type="NCBI Taxonomy" id="339671"/>
    <lineage>
        <taxon>Bacteria</taxon>
        <taxon>Pseudomonadati</taxon>
        <taxon>Pseudomonadota</taxon>
        <taxon>Gammaproteobacteria</taxon>
        <taxon>Pasteurellales</taxon>
        <taxon>Pasteurellaceae</taxon>
        <taxon>Actinobacillus</taxon>
    </lineage>
</organism>
<proteinExistence type="inferred from homology"/>
<comment type="subcellular location">
    <subcellularLocation>
        <location evidence="4">Cell outer membrane</location>
    </subcellularLocation>
</comment>
<dbReference type="GO" id="GO:0009279">
    <property type="term" value="C:cell outer membrane"/>
    <property type="evidence" value="ECO:0007669"/>
    <property type="project" value="UniProtKB-SubCell"/>
</dbReference>
<protein>
    <recommendedName>
        <fullName evidence="4">LPS-assembly protein LptD</fullName>
    </recommendedName>
</protein>
<evidence type="ECO:0000256" key="2">
    <source>
        <dbReference type="ARBA" id="ARBA00023136"/>
    </source>
</evidence>
<keyword evidence="2 4" id="KW-0472">Membrane</keyword>
<dbReference type="PANTHER" id="PTHR30189">
    <property type="entry name" value="LPS-ASSEMBLY PROTEIN"/>
    <property type="match status" value="1"/>
</dbReference>
<accession>A6VL67</accession>
<dbReference type="GO" id="GO:0015920">
    <property type="term" value="P:lipopolysaccharide transport"/>
    <property type="evidence" value="ECO:0007669"/>
    <property type="project" value="InterPro"/>
</dbReference>
<dbReference type="GO" id="GO:1990351">
    <property type="term" value="C:transporter complex"/>
    <property type="evidence" value="ECO:0007669"/>
    <property type="project" value="TreeGrafter"/>
</dbReference>
<dbReference type="HOGENOM" id="CLU_009039_2_0_6"/>
<comment type="function">
    <text evidence="4">Together with LptE, is involved in the assembly of lipopolysaccharide (LPS) at the surface of the outer membrane.</text>
</comment>
<dbReference type="EMBL" id="CP000746">
    <property type="protein sequence ID" value="ABR73714.1"/>
    <property type="molecule type" value="Genomic_DNA"/>
</dbReference>
<evidence type="ECO:0000256" key="4">
    <source>
        <dbReference type="HAMAP-Rule" id="MF_01411"/>
    </source>
</evidence>
<evidence type="ECO:0000256" key="1">
    <source>
        <dbReference type="ARBA" id="ARBA00022729"/>
    </source>
</evidence>
<dbReference type="InterPro" id="IPR005653">
    <property type="entry name" value="OstA-like_N"/>
</dbReference>
<dbReference type="InterPro" id="IPR007543">
    <property type="entry name" value="LptD_C"/>
</dbReference>